<reference evidence="5" key="1">
    <citation type="submission" date="2019-03" db="EMBL/GenBank/DDBJ databases">
        <title>Snf2 controls pulcherriminic acid biosynthesis and connects pigmentation and antifungal activity of the yeast Metschnikowia pulcherrima.</title>
        <authorList>
            <person name="Gore-Lloyd D."/>
            <person name="Sumann I."/>
            <person name="Brachmann A.O."/>
            <person name="Schneeberger K."/>
            <person name="Ortiz-Merino R.A."/>
            <person name="Moreno-Beltran M."/>
            <person name="Schlaefli M."/>
            <person name="Kirner P."/>
            <person name="Santos Kron A."/>
            <person name="Wolfe K.H."/>
            <person name="Piel J."/>
            <person name="Ahrens C.H."/>
            <person name="Henk D."/>
            <person name="Freimoser F.M."/>
        </authorList>
    </citation>
    <scope>NUCLEOTIDE SEQUENCE [LARGE SCALE GENOMIC DNA]</scope>
    <source>
        <strain evidence="5">APC 1.2</strain>
    </source>
</reference>
<dbReference type="EMBL" id="CP034457">
    <property type="protein sequence ID" value="QBM87311.1"/>
    <property type="molecule type" value="Genomic_DNA"/>
</dbReference>
<dbReference type="InterPro" id="IPR050216">
    <property type="entry name" value="LRR_domain-containing"/>
</dbReference>
<feature type="compositionally biased region" description="Basic and acidic residues" evidence="3">
    <location>
        <begin position="80"/>
        <end position="96"/>
    </location>
</feature>
<dbReference type="PANTHER" id="PTHR48051:SF1">
    <property type="entry name" value="RAS SUPPRESSOR PROTEIN 1"/>
    <property type="match status" value="1"/>
</dbReference>
<protein>
    <submittedName>
        <fullName evidence="4">Leucine rich repeat-containing protein</fullName>
    </submittedName>
</protein>
<evidence type="ECO:0000256" key="2">
    <source>
        <dbReference type="ARBA" id="ARBA00022737"/>
    </source>
</evidence>
<dbReference type="InterPro" id="IPR032675">
    <property type="entry name" value="LRR_dom_sf"/>
</dbReference>
<dbReference type="Pfam" id="PF13855">
    <property type="entry name" value="LRR_8"/>
    <property type="match status" value="1"/>
</dbReference>
<keyword evidence="2" id="KW-0677">Repeat</keyword>
<dbReference type="AlphaFoldDB" id="A0A4P6XNH6"/>
<keyword evidence="1" id="KW-0433">Leucine-rich repeat</keyword>
<dbReference type="PANTHER" id="PTHR48051">
    <property type="match status" value="1"/>
</dbReference>
<dbReference type="Proteomes" id="UP000292447">
    <property type="component" value="Chromosome II"/>
</dbReference>
<dbReference type="GO" id="GO:0005737">
    <property type="term" value="C:cytoplasm"/>
    <property type="evidence" value="ECO:0007669"/>
    <property type="project" value="TreeGrafter"/>
</dbReference>
<dbReference type="InterPro" id="IPR003591">
    <property type="entry name" value="Leu-rich_rpt_typical-subtyp"/>
</dbReference>
<sequence length="501" mass="56288">MEKNSGLLPFAYTSHTANERSALNTAPREKHVIDENARSMYHTRISSPGGGTKPVARAKGPTLLVVPSIKRKMGESFYENEDKKRQDTNDDADSTHETLNSHTELFAVDSASAPMVDSDPPTDVTEPDDFDGFPVPFVGSGTHNLPSSPPQVMHPSEYDVSMHDYPVPESPVNRRRHISLNTSPVRPARVVHQSSEPDFGIDSFNRFKVSFQGQCPSTDTDAMIEPITTSANALYMAARDIILKSFEEVRTCINLEGMHLAEIPDEIKDLNNLVIFGNGPSQVLRQLYLKDNQIKILNPSLFKFTKLNVLSLRQNQIRYLPNSIGKLCNLTDLNISINNLKYLPPQILDLPHLMTFRAGPNPYLPIPDDAVEVPFANSRAAKVMKWVSPVRLLQEKRSTPSLKAICLDFVGKYDVTYSETKHWKKTIPKHLQPLVALAISKGKFLEHCDRCDMIVVEPYAEVIEWWDILQNIDVPIKRKFCSGICLLKYQKGNKFAILADP</sequence>
<name>A0A4P6XNH6_9ASCO</name>
<keyword evidence="5" id="KW-1185">Reference proteome</keyword>
<gene>
    <name evidence="4" type="primary">MPUL0B05130</name>
    <name evidence="4" type="ORF">METSCH_B05130</name>
</gene>
<evidence type="ECO:0000256" key="3">
    <source>
        <dbReference type="SAM" id="MobiDB-lite"/>
    </source>
</evidence>
<proteinExistence type="predicted"/>
<dbReference type="SMART" id="SM00369">
    <property type="entry name" value="LRR_TYP"/>
    <property type="match status" value="2"/>
</dbReference>
<evidence type="ECO:0000313" key="5">
    <source>
        <dbReference type="Proteomes" id="UP000292447"/>
    </source>
</evidence>
<dbReference type="Gene3D" id="3.80.10.10">
    <property type="entry name" value="Ribonuclease Inhibitor"/>
    <property type="match status" value="1"/>
</dbReference>
<evidence type="ECO:0000256" key="1">
    <source>
        <dbReference type="ARBA" id="ARBA00022614"/>
    </source>
</evidence>
<organism evidence="4 5">
    <name type="scientific">Metschnikowia aff. pulcherrima</name>
    <dbReference type="NCBI Taxonomy" id="2163413"/>
    <lineage>
        <taxon>Eukaryota</taxon>
        <taxon>Fungi</taxon>
        <taxon>Dikarya</taxon>
        <taxon>Ascomycota</taxon>
        <taxon>Saccharomycotina</taxon>
        <taxon>Pichiomycetes</taxon>
        <taxon>Metschnikowiaceae</taxon>
        <taxon>Metschnikowia</taxon>
    </lineage>
</organism>
<dbReference type="STRING" id="2163413.A0A4P6XNH6"/>
<evidence type="ECO:0000313" key="4">
    <source>
        <dbReference type="EMBL" id="QBM87311.1"/>
    </source>
</evidence>
<dbReference type="InterPro" id="IPR001611">
    <property type="entry name" value="Leu-rich_rpt"/>
</dbReference>
<accession>A0A4P6XNH6</accession>
<dbReference type="SUPFAM" id="SSF52058">
    <property type="entry name" value="L domain-like"/>
    <property type="match status" value="1"/>
</dbReference>
<feature type="region of interest" description="Disordered" evidence="3">
    <location>
        <begin position="76"/>
        <end position="97"/>
    </location>
</feature>